<dbReference type="InterPro" id="IPR029063">
    <property type="entry name" value="SAM-dependent_MTases_sf"/>
</dbReference>
<dbReference type="SUPFAM" id="SSF53335">
    <property type="entry name" value="S-adenosyl-L-methionine-dependent methyltransferases"/>
    <property type="match status" value="1"/>
</dbReference>
<name>A0AAE6IJJ8_LEUCA</name>
<keyword evidence="1" id="KW-0489">Methyltransferase</keyword>
<dbReference type="EMBL" id="CP042374">
    <property type="protein sequence ID" value="QEA32999.1"/>
    <property type="molecule type" value="Genomic_DNA"/>
</dbReference>
<dbReference type="GO" id="GO:0032259">
    <property type="term" value="P:methylation"/>
    <property type="evidence" value="ECO:0007669"/>
    <property type="project" value="UniProtKB-KW"/>
</dbReference>
<keyword evidence="1" id="KW-0808">Transferase</keyword>
<gene>
    <name evidence="1" type="ORF">FGL89_01995</name>
</gene>
<protein>
    <submittedName>
        <fullName evidence="1">SAM-dependent methyltransferase</fullName>
    </submittedName>
</protein>
<dbReference type="GO" id="GO:0008168">
    <property type="term" value="F:methyltransferase activity"/>
    <property type="evidence" value="ECO:0007669"/>
    <property type="project" value="UniProtKB-KW"/>
</dbReference>
<evidence type="ECO:0000313" key="1">
    <source>
        <dbReference type="EMBL" id="QEA32999.1"/>
    </source>
</evidence>
<dbReference type="AlphaFoldDB" id="A0AAE6IJJ8"/>
<proteinExistence type="predicted"/>
<sequence length="233" mass="26731">MMLVELQQYAQQFNDQPWVMTKIMAAVNTIKQLENHALPDKPLPNLSFTQKQILNYPSLMPLDDLLANLRQEIITTFGIWHVPNQQWLQDLHTFIAGRRVLEIMAGNGVITSQLRKLGDQVVVTDNFDWQGQDIQIPQPWTDVKSMSATMAIQTLPFEVLIMSWAPDTDESDVSVLSGLRQQNFQGDFIVIGEPYLATNSQKFWQMADLTLKPELNQHHTSFDVIKDHVFLVK</sequence>
<evidence type="ECO:0000313" key="2">
    <source>
        <dbReference type="Proteomes" id="UP000321332"/>
    </source>
</evidence>
<reference evidence="1 2" key="1">
    <citation type="submission" date="2019-06" db="EMBL/GenBank/DDBJ databases">
        <title>Genome analyses of bacteria isolated from kimchi.</title>
        <authorList>
            <person name="Lee S."/>
            <person name="Ahn S."/>
            <person name="Roh S."/>
        </authorList>
    </citation>
    <scope>NUCLEOTIDE SEQUENCE [LARGE SCALE GENOMIC DNA]</scope>
    <source>
        <strain evidence="1 2">CBA3620</strain>
    </source>
</reference>
<organism evidence="1 2">
    <name type="scientific">Leuconostoc carnosum</name>
    <dbReference type="NCBI Taxonomy" id="1252"/>
    <lineage>
        <taxon>Bacteria</taxon>
        <taxon>Bacillati</taxon>
        <taxon>Bacillota</taxon>
        <taxon>Bacilli</taxon>
        <taxon>Lactobacillales</taxon>
        <taxon>Lactobacillaceae</taxon>
        <taxon>Leuconostoc</taxon>
    </lineage>
</organism>
<accession>A0AAE6IJJ8</accession>
<dbReference type="Proteomes" id="UP000321332">
    <property type="component" value="Chromosome"/>
</dbReference>